<dbReference type="Gene3D" id="1.10.10.10">
    <property type="entry name" value="Winged helix-like DNA-binding domain superfamily/Winged helix DNA-binding domain"/>
    <property type="match status" value="1"/>
</dbReference>
<evidence type="ECO:0000256" key="1">
    <source>
        <dbReference type="ARBA" id="ARBA00023015"/>
    </source>
</evidence>
<feature type="domain" description="GntR C-terminal" evidence="4">
    <location>
        <begin position="77"/>
        <end position="208"/>
    </location>
</feature>
<dbReference type="InterPro" id="IPR036390">
    <property type="entry name" value="WH_DNA-bd_sf"/>
</dbReference>
<keyword evidence="3" id="KW-0804">Transcription</keyword>
<dbReference type="SMART" id="SM00895">
    <property type="entry name" value="FCD"/>
    <property type="match status" value="1"/>
</dbReference>
<evidence type="ECO:0000313" key="5">
    <source>
        <dbReference type="EMBL" id="WDR01282.1"/>
    </source>
</evidence>
<evidence type="ECO:0000256" key="3">
    <source>
        <dbReference type="ARBA" id="ARBA00023163"/>
    </source>
</evidence>
<evidence type="ECO:0000256" key="2">
    <source>
        <dbReference type="ARBA" id="ARBA00023125"/>
    </source>
</evidence>
<dbReference type="SUPFAM" id="SSF48008">
    <property type="entry name" value="GntR ligand-binding domain-like"/>
    <property type="match status" value="1"/>
</dbReference>
<dbReference type="RefSeq" id="WP_282217693.1">
    <property type="nucleotide sequence ID" value="NZ_CP118246.1"/>
</dbReference>
<evidence type="ECO:0000313" key="6">
    <source>
        <dbReference type="Proteomes" id="UP001220530"/>
    </source>
</evidence>
<accession>A0ABY7YJ52</accession>
<name>A0ABY7YJ52_9HYPH</name>
<keyword evidence="2" id="KW-0238">DNA-binding</keyword>
<dbReference type="InterPro" id="IPR011711">
    <property type="entry name" value="GntR_C"/>
</dbReference>
<dbReference type="InterPro" id="IPR036388">
    <property type="entry name" value="WH-like_DNA-bd_sf"/>
</dbReference>
<dbReference type="Pfam" id="PF07729">
    <property type="entry name" value="FCD"/>
    <property type="match status" value="1"/>
</dbReference>
<keyword evidence="1" id="KW-0805">Transcription regulation</keyword>
<gene>
    <name evidence="5" type="ORF">PSQ19_10530</name>
</gene>
<dbReference type="EMBL" id="CP118246">
    <property type="protein sequence ID" value="WDR01282.1"/>
    <property type="molecule type" value="Genomic_DNA"/>
</dbReference>
<dbReference type="PANTHER" id="PTHR43537">
    <property type="entry name" value="TRANSCRIPTIONAL REGULATOR, GNTR FAMILY"/>
    <property type="match status" value="1"/>
</dbReference>
<dbReference type="PANTHER" id="PTHR43537:SF24">
    <property type="entry name" value="GLUCONATE OPERON TRANSCRIPTIONAL REPRESSOR"/>
    <property type="match status" value="1"/>
</dbReference>
<dbReference type="SUPFAM" id="SSF46785">
    <property type="entry name" value="Winged helix' DNA-binding domain"/>
    <property type="match status" value="1"/>
</dbReference>
<dbReference type="InterPro" id="IPR008920">
    <property type="entry name" value="TF_FadR/GntR_C"/>
</dbReference>
<organism evidence="5 6">
    <name type="scientific">Devosia algicola</name>
    <dbReference type="NCBI Taxonomy" id="3026418"/>
    <lineage>
        <taxon>Bacteria</taxon>
        <taxon>Pseudomonadati</taxon>
        <taxon>Pseudomonadota</taxon>
        <taxon>Alphaproteobacteria</taxon>
        <taxon>Hyphomicrobiales</taxon>
        <taxon>Devosiaceae</taxon>
        <taxon>Devosia</taxon>
    </lineage>
</organism>
<protein>
    <submittedName>
        <fullName evidence="5">GntR family transcriptional regulator</fullName>
    </submittedName>
</protein>
<reference evidence="5 6" key="1">
    <citation type="submission" date="2023-02" db="EMBL/GenBank/DDBJ databases">
        <title>Devosia algicola sp. nov., isolated from the phycosphere of marine algae.</title>
        <authorList>
            <person name="Kim J.M."/>
            <person name="Lee J.K."/>
            <person name="Choi B.J."/>
            <person name="Bayburt H."/>
            <person name="Jeon C.O."/>
        </authorList>
    </citation>
    <scope>NUCLEOTIDE SEQUENCE [LARGE SCALE GENOMIC DNA]</scope>
    <source>
        <strain evidence="5 6">G20-9</strain>
    </source>
</reference>
<dbReference type="Gene3D" id="1.20.120.530">
    <property type="entry name" value="GntR ligand-binding domain-like"/>
    <property type="match status" value="1"/>
</dbReference>
<sequence>MHGGLENTGYIGFFEALVDGRLKLGQTITQVELCDVLGLTLSRMRDVAVLLEAEGMIKVQKRRGVTIFYPDVNFVGGTFQFREVLETEGLRRFVEMVTNEWIDRTTRAHETMIEFVRTNNDARIYATPVRLLENDFHHSFIHAFGNDQILINYRRNSQKTYLLRLLNPDAVGPGNTIKSLSEHVRVVEALRDRNEAEAVDALQRHIRSVLHRVLTH</sequence>
<evidence type="ECO:0000259" key="4">
    <source>
        <dbReference type="SMART" id="SM00895"/>
    </source>
</evidence>
<dbReference type="Proteomes" id="UP001220530">
    <property type="component" value="Chromosome"/>
</dbReference>
<keyword evidence="6" id="KW-1185">Reference proteome</keyword>
<proteinExistence type="predicted"/>